<feature type="binding site" evidence="5">
    <location>
        <position position="360"/>
    </location>
    <ligand>
        <name>N(2)-acetyl-L-ornithine</name>
        <dbReference type="ChEBI" id="CHEBI:57805"/>
    </ligand>
</feature>
<proteinExistence type="inferred from homology"/>
<dbReference type="GO" id="GO:0003992">
    <property type="term" value="F:N2-acetyl-L-ornithine:2-oxoglutarate 5-aminotransferase activity"/>
    <property type="evidence" value="ECO:0007669"/>
    <property type="project" value="UniProtKB-UniRule"/>
</dbReference>
<dbReference type="Gene3D" id="3.90.1150.10">
    <property type="entry name" value="Aspartate Aminotransferase, domain 1"/>
    <property type="match status" value="1"/>
</dbReference>
<gene>
    <name evidence="6" type="primary">argD1</name>
    <name evidence="5" type="synonym">argD</name>
    <name evidence="6" type="ORF">GCM10010987_70380</name>
</gene>
<dbReference type="InterPro" id="IPR015421">
    <property type="entry name" value="PyrdxlP-dep_Trfase_major"/>
</dbReference>
<reference evidence="6" key="2">
    <citation type="submission" date="2022-12" db="EMBL/GenBank/DDBJ databases">
        <authorList>
            <person name="Sun Q."/>
            <person name="Zhou Y."/>
        </authorList>
    </citation>
    <scope>NUCLEOTIDE SEQUENCE</scope>
    <source>
        <strain evidence="6">CGMCC 1.15034</strain>
    </source>
</reference>
<dbReference type="Proteomes" id="UP000625079">
    <property type="component" value="Unassembled WGS sequence"/>
</dbReference>
<dbReference type="InterPro" id="IPR015424">
    <property type="entry name" value="PyrdxlP-dep_Trfase"/>
</dbReference>
<feature type="binding site" evidence="5">
    <location>
        <begin position="303"/>
        <end position="306"/>
    </location>
    <ligand>
        <name>pyridoxal 5'-phosphate</name>
        <dbReference type="ChEBI" id="CHEBI:597326"/>
    </ligand>
</feature>
<dbReference type="InterPro" id="IPR049704">
    <property type="entry name" value="Aminotrans_3_PPA_site"/>
</dbReference>
<feature type="binding site" evidence="5">
    <location>
        <position position="218"/>
    </location>
    <ligand>
        <name>pyridoxal 5'-phosphate</name>
        <dbReference type="ChEBI" id="CHEBI:597326"/>
    </ligand>
</feature>
<dbReference type="PANTHER" id="PTHR11986:SF113">
    <property type="entry name" value="SUCCINYLORNITHINE TRANSAMINASE"/>
    <property type="match status" value="1"/>
</dbReference>
<reference evidence="6" key="1">
    <citation type="journal article" date="2014" name="Int. J. Syst. Evol. Microbiol.">
        <title>Complete genome sequence of Corynebacterium casei LMG S-19264T (=DSM 44701T), isolated from a smear-ripened cheese.</title>
        <authorList>
            <consortium name="US DOE Joint Genome Institute (JGI-PGF)"/>
            <person name="Walter F."/>
            <person name="Albersmeier A."/>
            <person name="Kalinowski J."/>
            <person name="Ruckert C."/>
        </authorList>
    </citation>
    <scope>NUCLEOTIDE SEQUENCE</scope>
    <source>
        <strain evidence="6">CGMCC 1.15034</strain>
    </source>
</reference>
<comment type="subunit">
    <text evidence="5">Homodimer.</text>
</comment>
<feature type="binding site" evidence="5">
    <location>
        <position position="361"/>
    </location>
    <ligand>
        <name>pyridoxal 5'-phosphate</name>
        <dbReference type="ChEBI" id="CHEBI:597326"/>
    </ligand>
</feature>
<dbReference type="Pfam" id="PF00202">
    <property type="entry name" value="Aminotran_3"/>
    <property type="match status" value="1"/>
</dbReference>
<dbReference type="PROSITE" id="PS00600">
    <property type="entry name" value="AA_TRANSFER_CLASS_3"/>
    <property type="match status" value="1"/>
</dbReference>
<feature type="binding site" evidence="5">
    <location>
        <position position="221"/>
    </location>
    <ligand>
        <name>N(2)-acetyl-L-ornithine</name>
        <dbReference type="ChEBI" id="CHEBI:57805"/>
    </ligand>
</feature>
<comment type="similarity">
    <text evidence="5">Belongs to the class-III pyridoxal-phosphate-dependent aminotransferase family. ArgD subfamily.</text>
</comment>
<dbReference type="InterPro" id="IPR004636">
    <property type="entry name" value="AcOrn/SuccOrn_fam"/>
</dbReference>
<name>A0AA88BC25_9BRAD</name>
<keyword evidence="1 5" id="KW-0055">Arginine biosynthesis</keyword>
<organism evidence="6 7">
    <name type="scientific">Bradyrhizobium guangdongense</name>
    <dbReference type="NCBI Taxonomy" id="1325090"/>
    <lineage>
        <taxon>Bacteria</taxon>
        <taxon>Pseudomonadati</taxon>
        <taxon>Pseudomonadota</taxon>
        <taxon>Alphaproteobacteria</taxon>
        <taxon>Hyphomicrobiales</taxon>
        <taxon>Nitrobacteraceae</taxon>
        <taxon>Bradyrhizobium</taxon>
    </lineage>
</organism>
<evidence type="ECO:0000313" key="6">
    <source>
        <dbReference type="EMBL" id="GGI32629.1"/>
    </source>
</evidence>
<evidence type="ECO:0000256" key="1">
    <source>
        <dbReference type="ARBA" id="ARBA00022571"/>
    </source>
</evidence>
<dbReference type="GO" id="GO:0005737">
    <property type="term" value="C:cytoplasm"/>
    <property type="evidence" value="ECO:0007669"/>
    <property type="project" value="UniProtKB-SubCell"/>
</dbReference>
<dbReference type="NCBIfam" id="NF002325">
    <property type="entry name" value="PRK01278.1"/>
    <property type="match status" value="1"/>
</dbReference>
<dbReference type="Gene3D" id="3.40.640.10">
    <property type="entry name" value="Type I PLP-dependent aspartate aminotransferase-like (Major domain)"/>
    <property type="match status" value="1"/>
</dbReference>
<dbReference type="GO" id="GO:0030170">
    <property type="term" value="F:pyridoxal phosphate binding"/>
    <property type="evidence" value="ECO:0007669"/>
    <property type="project" value="InterPro"/>
</dbReference>
<keyword evidence="3 5" id="KW-0808">Transferase</keyword>
<evidence type="ECO:0000256" key="2">
    <source>
        <dbReference type="ARBA" id="ARBA00022576"/>
    </source>
</evidence>
<accession>A0AA88BC25</accession>
<dbReference type="AlphaFoldDB" id="A0AA88BC25"/>
<comment type="cofactor">
    <cofactor evidence="5">
        <name>pyridoxal 5'-phosphate</name>
        <dbReference type="ChEBI" id="CHEBI:597326"/>
    </cofactor>
    <text evidence="5">Binds 1 pyridoxal phosphate per subunit.</text>
</comment>
<keyword evidence="5" id="KW-0963">Cytoplasm</keyword>
<keyword evidence="2 5" id="KW-0032">Aminotransferase</keyword>
<evidence type="ECO:0000256" key="3">
    <source>
        <dbReference type="ARBA" id="ARBA00022679"/>
    </source>
</evidence>
<dbReference type="SUPFAM" id="SSF53383">
    <property type="entry name" value="PLP-dependent transferases"/>
    <property type="match status" value="1"/>
</dbReference>
<sequence length="485" mass="51515">MARLTRKSPPTRFHMFRGEIPAKTPPQDYGISVSRGFPGGIDTGFTRPKIVARAALKRRHVSFSGPVNGALRNAPFTVRNNQVIVMTSSAAPHLLPVFARADIGFERGEGVWLIATNGDRYLDFTSGVAVNALGHAHPALVKALQEQATKLWHMSNLFQSPDGEKLAARLCSESFADFVFFCNSGAEALEGVIKLVRHHHFSKGHPERYRIITFEGAFHGRTLATLAATGSAKYLEGFGPPMDGFDQVPHGDLEAVKKAIGPHTAGILIEPIQGEGGVRSAPSGFLKALRQLCDEKGLLLAFDEVQTGMGRTGDLFAHRRTGVTPDVMSLAKALGGGFPIGAILATADAAAGMGPGSHGSTFGGNPLAIAAANAVLDVMLKPGFFDHVQKMSLLLKQKLASVIDRHPDVVSEVRGEGLLIGIKAVVPSGDLVAALRNEKLLTVGAGDNVVRFLPPLIVTEAEIEDSVVRLERACTALSGNKRAAS</sequence>
<dbReference type="PANTHER" id="PTHR11986">
    <property type="entry name" value="AMINOTRANSFERASE CLASS III"/>
    <property type="match status" value="1"/>
</dbReference>
<dbReference type="InterPro" id="IPR015422">
    <property type="entry name" value="PyrdxlP-dep_Trfase_small"/>
</dbReference>
<evidence type="ECO:0000313" key="7">
    <source>
        <dbReference type="Proteomes" id="UP000625079"/>
    </source>
</evidence>
<evidence type="ECO:0000256" key="5">
    <source>
        <dbReference type="HAMAP-Rule" id="MF_01107"/>
    </source>
</evidence>
<dbReference type="NCBIfam" id="TIGR00707">
    <property type="entry name" value="argD"/>
    <property type="match status" value="1"/>
</dbReference>
<feature type="binding site" evidence="5">
    <location>
        <begin position="185"/>
        <end position="186"/>
    </location>
    <ligand>
        <name>pyridoxal 5'-phosphate</name>
        <dbReference type="ChEBI" id="CHEBI:597326"/>
    </ligand>
</feature>
<dbReference type="InterPro" id="IPR005814">
    <property type="entry name" value="Aminotrans_3"/>
</dbReference>
<keyword evidence="4 5" id="KW-0663">Pyridoxal phosphate</keyword>
<dbReference type="HAMAP" id="MF_01107">
    <property type="entry name" value="ArgD_aminotrans_3"/>
    <property type="match status" value="1"/>
</dbReference>
<comment type="catalytic activity">
    <reaction evidence="5">
        <text>N(2)-acetyl-L-ornithine + 2-oxoglutarate = N-acetyl-L-glutamate 5-semialdehyde + L-glutamate</text>
        <dbReference type="Rhea" id="RHEA:18049"/>
        <dbReference type="ChEBI" id="CHEBI:16810"/>
        <dbReference type="ChEBI" id="CHEBI:29123"/>
        <dbReference type="ChEBI" id="CHEBI:29985"/>
        <dbReference type="ChEBI" id="CHEBI:57805"/>
        <dbReference type="EC" id="2.6.1.11"/>
    </reaction>
</comment>
<dbReference type="EC" id="2.6.1.11" evidence="5"/>
<dbReference type="GO" id="GO:0006526">
    <property type="term" value="P:L-arginine biosynthetic process"/>
    <property type="evidence" value="ECO:0007669"/>
    <property type="project" value="UniProtKB-UniRule"/>
</dbReference>
<dbReference type="EMBL" id="BMHC01000025">
    <property type="protein sequence ID" value="GGI32629.1"/>
    <property type="molecule type" value="Genomic_DNA"/>
</dbReference>
<evidence type="ECO:0000256" key="4">
    <source>
        <dbReference type="ARBA" id="ARBA00022898"/>
    </source>
</evidence>
<protein>
    <recommendedName>
        <fullName evidence="5">Acetylornithine aminotransferase</fullName>
        <shortName evidence="5">ACOAT</shortName>
        <ecNumber evidence="5">2.6.1.11</ecNumber>
    </recommendedName>
</protein>
<comment type="miscellaneous">
    <text evidence="5">May also have succinyldiaminopimelate aminotransferase activity, thus carrying out the corresponding step in lysine biosynthesis.</text>
</comment>
<comment type="pathway">
    <text evidence="5">Amino-acid biosynthesis; L-arginine biosynthesis; N(2)-acetyl-L-ornithine from L-glutamate: step 4/4.</text>
</comment>
<dbReference type="CDD" id="cd00610">
    <property type="entry name" value="OAT_like"/>
    <property type="match status" value="1"/>
</dbReference>
<feature type="modified residue" description="N6-(pyridoxal phosphate)lysine" evidence="5">
    <location>
        <position position="332"/>
    </location>
</feature>
<dbReference type="InterPro" id="IPR050103">
    <property type="entry name" value="Class-III_PLP-dep_AT"/>
</dbReference>
<comment type="caution">
    <text evidence="6">The sequence shown here is derived from an EMBL/GenBank/DDBJ whole genome shotgun (WGS) entry which is preliminary data.</text>
</comment>
<keyword evidence="5" id="KW-0028">Amino-acid biosynthesis</keyword>
<comment type="subcellular location">
    <subcellularLocation>
        <location evidence="5">Cytoplasm</location>
    </subcellularLocation>
</comment>
<dbReference type="GO" id="GO:0042802">
    <property type="term" value="F:identical protein binding"/>
    <property type="evidence" value="ECO:0007669"/>
    <property type="project" value="TreeGrafter"/>
</dbReference>
<dbReference type="FunFam" id="3.40.640.10:FF:000004">
    <property type="entry name" value="Acetylornithine aminotransferase"/>
    <property type="match status" value="1"/>
</dbReference>